<dbReference type="EMBL" id="EF081843">
    <property type="protein sequence ID" value="ABK21224.1"/>
    <property type="molecule type" value="mRNA"/>
</dbReference>
<sequence>MLRSASLRMRMDGPSLRSVKQRSIKQCCSTCLGEENEDDSSVISEEGHGHGHDQSRSWLNLTEDSSGARSSGLKWRWRWKWRWNGTKWLKREGNMISSIMYSRKTVHCNYDELSYAQNFDEGDSQEDDVYPYRGFSARFAGPAFPSPKSMETQM</sequence>
<protein>
    <submittedName>
        <fullName evidence="2">Uncharacterized protein</fullName>
    </submittedName>
</protein>
<proteinExistence type="evidence at transcript level"/>
<organism evidence="2">
    <name type="scientific">Picea sitchensis</name>
    <name type="common">Sitka spruce</name>
    <name type="synonym">Pinus sitchensis</name>
    <dbReference type="NCBI Taxonomy" id="3332"/>
    <lineage>
        <taxon>Eukaryota</taxon>
        <taxon>Viridiplantae</taxon>
        <taxon>Streptophyta</taxon>
        <taxon>Embryophyta</taxon>
        <taxon>Tracheophyta</taxon>
        <taxon>Spermatophyta</taxon>
        <taxon>Pinopsida</taxon>
        <taxon>Pinidae</taxon>
        <taxon>Conifers I</taxon>
        <taxon>Pinales</taxon>
        <taxon>Pinaceae</taxon>
        <taxon>Picea</taxon>
    </lineage>
</organism>
<dbReference type="PANTHER" id="PTHR33168">
    <property type="entry name" value="STRESS INDUCED PROTEIN-RELATED"/>
    <property type="match status" value="1"/>
</dbReference>
<evidence type="ECO:0000256" key="1">
    <source>
        <dbReference type="SAM" id="MobiDB-lite"/>
    </source>
</evidence>
<dbReference type="AlphaFoldDB" id="A9NKR3"/>
<dbReference type="OMA" id="MISSIMY"/>
<feature type="compositionally biased region" description="Basic and acidic residues" evidence="1">
    <location>
        <begin position="45"/>
        <end position="55"/>
    </location>
</feature>
<name>A9NKR3_PICSI</name>
<evidence type="ECO:0000313" key="2">
    <source>
        <dbReference type="EMBL" id="ABK21224.1"/>
    </source>
</evidence>
<reference evidence="2" key="1">
    <citation type="journal article" date="2008" name="BMC Genomics">
        <title>A conifer genomics resource of 200,000 spruce (Picea spp.) ESTs and 6,464 high-quality, sequence-finished full-length cDNAs for Sitka spruce (Picea sitchensis).</title>
        <authorList>
            <person name="Ralph S.G."/>
            <person name="Chun H.J."/>
            <person name="Kolosova N."/>
            <person name="Cooper D."/>
            <person name="Oddy C."/>
            <person name="Ritland C.E."/>
            <person name="Kirkpatrick R."/>
            <person name="Moore R."/>
            <person name="Barber S."/>
            <person name="Holt R.A."/>
            <person name="Jones S.J."/>
            <person name="Marra M.A."/>
            <person name="Douglas C.J."/>
            <person name="Ritland K."/>
            <person name="Bohlmann J."/>
        </authorList>
    </citation>
    <scope>NUCLEOTIDE SEQUENCE</scope>
    <source>
        <tissue evidence="2">Bark</tissue>
    </source>
</reference>
<feature type="region of interest" description="Disordered" evidence="1">
    <location>
        <begin position="39"/>
        <end position="58"/>
    </location>
</feature>
<accession>A9NKR3</accession>